<evidence type="ECO:0000256" key="1">
    <source>
        <dbReference type="ARBA" id="ARBA00004651"/>
    </source>
</evidence>
<keyword evidence="4 6" id="KW-1133">Transmembrane helix</keyword>
<feature type="transmembrane region" description="Helical" evidence="6">
    <location>
        <begin position="114"/>
        <end position="137"/>
    </location>
</feature>
<feature type="transmembrane region" description="Helical" evidence="6">
    <location>
        <begin position="231"/>
        <end position="252"/>
    </location>
</feature>
<keyword evidence="2" id="KW-1003">Cell membrane</keyword>
<feature type="transmembrane region" description="Helical" evidence="6">
    <location>
        <begin position="157"/>
        <end position="181"/>
    </location>
</feature>
<comment type="subcellular location">
    <subcellularLocation>
        <location evidence="1">Cell membrane</location>
        <topology evidence="1">Multi-pass membrane protein</topology>
    </subcellularLocation>
</comment>
<dbReference type="InterPro" id="IPR017039">
    <property type="entry name" value="Virul_fac_BrkB"/>
</dbReference>
<dbReference type="Proteomes" id="UP000486602">
    <property type="component" value="Unassembled WGS sequence"/>
</dbReference>
<evidence type="ECO:0000256" key="5">
    <source>
        <dbReference type="ARBA" id="ARBA00023136"/>
    </source>
</evidence>
<keyword evidence="8" id="KW-1185">Reference proteome</keyword>
<dbReference type="PANTHER" id="PTHR30213">
    <property type="entry name" value="INNER MEMBRANE PROTEIN YHJD"/>
    <property type="match status" value="1"/>
</dbReference>
<accession>A0A7K3WRD2</accession>
<feature type="transmembrane region" description="Helical" evidence="6">
    <location>
        <begin position="52"/>
        <end position="74"/>
    </location>
</feature>
<feature type="transmembrane region" description="Helical" evidence="6">
    <location>
        <begin position="201"/>
        <end position="219"/>
    </location>
</feature>
<dbReference type="EMBL" id="JAAGVY010000019">
    <property type="protein sequence ID" value="NEN24034.1"/>
    <property type="molecule type" value="Genomic_DNA"/>
</dbReference>
<evidence type="ECO:0000256" key="2">
    <source>
        <dbReference type="ARBA" id="ARBA00022475"/>
    </source>
</evidence>
<dbReference type="PANTHER" id="PTHR30213:SF0">
    <property type="entry name" value="UPF0761 MEMBRANE PROTEIN YIHY"/>
    <property type="match status" value="1"/>
</dbReference>
<feature type="transmembrane region" description="Helical" evidence="6">
    <location>
        <begin position="264"/>
        <end position="286"/>
    </location>
</feature>
<dbReference type="AlphaFoldDB" id="A0A7K3WRD2"/>
<dbReference type="GO" id="GO:0005886">
    <property type="term" value="C:plasma membrane"/>
    <property type="evidence" value="ECO:0007669"/>
    <property type="project" value="UniProtKB-SubCell"/>
</dbReference>
<keyword evidence="5 6" id="KW-0472">Membrane</keyword>
<organism evidence="7 8">
    <name type="scientific">Cryomorpha ignava</name>
    <dbReference type="NCBI Taxonomy" id="101383"/>
    <lineage>
        <taxon>Bacteria</taxon>
        <taxon>Pseudomonadati</taxon>
        <taxon>Bacteroidota</taxon>
        <taxon>Flavobacteriia</taxon>
        <taxon>Flavobacteriales</taxon>
        <taxon>Cryomorphaceae</taxon>
        <taxon>Cryomorpha</taxon>
    </lineage>
</organism>
<evidence type="ECO:0000256" key="3">
    <source>
        <dbReference type="ARBA" id="ARBA00022692"/>
    </source>
</evidence>
<evidence type="ECO:0000256" key="6">
    <source>
        <dbReference type="SAM" id="Phobius"/>
    </source>
</evidence>
<dbReference type="NCBIfam" id="TIGR00765">
    <property type="entry name" value="yihY_not_rbn"/>
    <property type="match status" value="1"/>
</dbReference>
<proteinExistence type="predicted"/>
<keyword evidence="3 6" id="KW-0812">Transmembrane</keyword>
<dbReference type="PIRSF" id="PIRSF035875">
    <property type="entry name" value="RNase_BN"/>
    <property type="match status" value="1"/>
</dbReference>
<comment type="caution">
    <text evidence="7">The sequence shown here is derived from an EMBL/GenBank/DDBJ whole genome shotgun (WGS) entry which is preliminary data.</text>
</comment>
<evidence type="ECO:0000313" key="8">
    <source>
        <dbReference type="Proteomes" id="UP000486602"/>
    </source>
</evidence>
<name>A0A7K3WRD2_9FLAO</name>
<evidence type="ECO:0000256" key="4">
    <source>
        <dbReference type="ARBA" id="ARBA00022989"/>
    </source>
</evidence>
<reference evidence="7 8" key="1">
    <citation type="submission" date="2020-02" db="EMBL/GenBank/DDBJ databases">
        <title>Out from the shadows clarifying the taxonomy of the family Cryomorphaceae and related taxa by utilizing the GTDB taxonomic framework.</title>
        <authorList>
            <person name="Bowman J.P."/>
        </authorList>
    </citation>
    <scope>NUCLEOTIDE SEQUENCE [LARGE SCALE GENOMIC DNA]</scope>
    <source>
        <strain evidence="7 8">QSSC 1-22</strain>
    </source>
</reference>
<dbReference type="Pfam" id="PF03631">
    <property type="entry name" value="Virul_fac_BrkB"/>
    <property type="match status" value="1"/>
</dbReference>
<evidence type="ECO:0000313" key="7">
    <source>
        <dbReference type="EMBL" id="NEN24034.1"/>
    </source>
</evidence>
<protein>
    <submittedName>
        <fullName evidence="7">YihY/virulence factor BrkB family protein</fullName>
    </submittedName>
</protein>
<gene>
    <name evidence="7" type="ORF">G3O08_11040</name>
</gene>
<sequence length="310" mass="34447">MKFMRSKPIAKATTVSKKLVLPGFSGLTFYQVIKFSWAGIQKGRITNRAAAVSFRILLSLPPVLIVLLSIIPFIPVENFQENLLLYISKTMPGNAYSLVEQTLNDLITKKQQTLISISFILALFYASNAIQAILDGFSYSYNIEKPHSIVIQYARSFGLMLVFSFAMIIGVALITFSGPVLSYLQELNIIGGDLFVFLIEFAKWIFVIILFEIAISLLYRAGHSGKWRAINAGASFATLGFIIVSSLFGWYVNSFATYNKLYGSVGTVLVVMLWLYFNSIVLLIGFEINAGIAKAKNQNVGEIEPDDVLK</sequence>